<dbReference type="Proteomes" id="UP000634229">
    <property type="component" value="Unassembled WGS sequence"/>
</dbReference>
<comment type="caution">
    <text evidence="2">The sequence shown here is derived from an EMBL/GenBank/DDBJ whole genome shotgun (WGS) entry which is preliminary data.</text>
</comment>
<keyword evidence="3" id="KW-1185">Reference proteome</keyword>
<name>A0ABS1NNX0_9ACTN</name>
<reference evidence="2 3" key="1">
    <citation type="submission" date="2021-01" db="EMBL/GenBank/DDBJ databases">
        <title>WGS of actinomycetes isolated from Thailand.</title>
        <authorList>
            <person name="Thawai C."/>
        </authorList>
    </citation>
    <scope>NUCLEOTIDE SEQUENCE [LARGE SCALE GENOMIC DNA]</scope>
    <source>
        <strain evidence="2 3">CA1R205</strain>
    </source>
</reference>
<gene>
    <name evidence="2" type="ORF">JK363_35165</name>
</gene>
<dbReference type="EMBL" id="JAERRF010000033">
    <property type="protein sequence ID" value="MBL1101794.1"/>
    <property type="molecule type" value="Genomic_DNA"/>
</dbReference>
<protein>
    <submittedName>
        <fullName evidence="2">Tn3 family transposase</fullName>
    </submittedName>
</protein>
<dbReference type="Pfam" id="PF01526">
    <property type="entry name" value="DDE_Tnp_Tn3"/>
    <property type="match status" value="1"/>
</dbReference>
<evidence type="ECO:0000259" key="1">
    <source>
        <dbReference type="Pfam" id="PF01526"/>
    </source>
</evidence>
<accession>A0ABS1NNX0</accession>
<evidence type="ECO:0000313" key="2">
    <source>
        <dbReference type="EMBL" id="MBL1101794.1"/>
    </source>
</evidence>
<sequence length="111" mass="11620">MVVEVQLLARVSRPSNAMERVEGCLPAHGPPLAALAGRVEAHQCHVDALHEAARHIPGASGHELSLAANRHFSIPTLNEAIADLVNAHARLDISQAWGDGSTVAADGPARC</sequence>
<feature type="domain" description="Tn3 transposase DDE" evidence="1">
    <location>
        <begin position="41"/>
        <end position="107"/>
    </location>
</feature>
<proteinExistence type="predicted"/>
<evidence type="ECO:0000313" key="3">
    <source>
        <dbReference type="Proteomes" id="UP000634229"/>
    </source>
</evidence>
<organism evidence="2 3">
    <name type="scientific">Streptomyces coffeae</name>
    <dbReference type="NCBI Taxonomy" id="621382"/>
    <lineage>
        <taxon>Bacteria</taxon>
        <taxon>Bacillati</taxon>
        <taxon>Actinomycetota</taxon>
        <taxon>Actinomycetes</taxon>
        <taxon>Kitasatosporales</taxon>
        <taxon>Streptomycetaceae</taxon>
        <taxon>Streptomyces</taxon>
    </lineage>
</organism>
<dbReference type="InterPro" id="IPR002513">
    <property type="entry name" value="Tn3_Tnp_DDE_dom"/>
</dbReference>